<gene>
    <name evidence="1" type="ORF">HNR43_002008</name>
    <name evidence="2" type="ORF">HNR43_002009</name>
</gene>
<reference evidence="2 3" key="1">
    <citation type="submission" date="2020-08" db="EMBL/GenBank/DDBJ databases">
        <title>Genomic Encyclopedia of Type Strains, Phase IV (KMG-IV): sequencing the most valuable type-strain genomes for metagenomic binning, comparative biology and taxonomic classification.</title>
        <authorList>
            <person name="Goeker M."/>
        </authorList>
    </citation>
    <scope>NUCLEOTIDE SEQUENCE [LARGE SCALE GENOMIC DNA]</scope>
    <source>
        <strain evidence="2 3">DSM 19169</strain>
    </source>
</reference>
<evidence type="ECO:0000313" key="2">
    <source>
        <dbReference type="EMBL" id="MBB5356029.1"/>
    </source>
</evidence>
<keyword evidence="3" id="KW-1185">Reference proteome</keyword>
<comment type="caution">
    <text evidence="2">The sequence shown here is derived from an EMBL/GenBank/DDBJ whole genome shotgun (WGS) entry which is preliminary data.</text>
</comment>
<dbReference type="AlphaFoldDB" id="A0A7W8JFB7"/>
<protein>
    <submittedName>
        <fullName evidence="2">Uncharacterized protein</fullName>
    </submittedName>
</protein>
<organism evidence="2 3">
    <name type="scientific">Anoxybacillus mongoliensis</name>
    <dbReference type="NCBI Taxonomy" id="452565"/>
    <lineage>
        <taxon>Bacteria</taxon>
        <taxon>Bacillati</taxon>
        <taxon>Bacillota</taxon>
        <taxon>Bacilli</taxon>
        <taxon>Bacillales</taxon>
        <taxon>Anoxybacillaceae</taxon>
        <taxon>Anoxybacillus</taxon>
    </lineage>
</organism>
<dbReference type="EMBL" id="JACHEQ010000010">
    <property type="protein sequence ID" value="MBB5356029.1"/>
    <property type="molecule type" value="Genomic_DNA"/>
</dbReference>
<proteinExistence type="predicted"/>
<dbReference type="EMBL" id="JACHEQ010000010">
    <property type="protein sequence ID" value="MBB5356028.1"/>
    <property type="molecule type" value="Genomic_DNA"/>
</dbReference>
<evidence type="ECO:0000313" key="1">
    <source>
        <dbReference type="EMBL" id="MBB5356028.1"/>
    </source>
</evidence>
<dbReference type="Proteomes" id="UP000583699">
    <property type="component" value="Unassembled WGS sequence"/>
</dbReference>
<sequence>MKKVEHLKMTKSVIEDRLRNALRRLYYYDQALIYDDVHERSIAHRLAVHMSTVFYEWDVDVEYNRDCGDVKRIYDNSESRGKPVFPDIIVHKRGTEENLLVIEIKKWFSSSRFDAGDLEKIRMYLLSPTLQYRYGAFVKLGWSLEDVRFVVCTKGQIDNLLCQFQST</sequence>
<evidence type="ECO:0000313" key="3">
    <source>
        <dbReference type="Proteomes" id="UP000583699"/>
    </source>
</evidence>
<name>A0A7W8JFB7_9BACL</name>
<accession>A0A7W8JFB7</accession>